<dbReference type="VEuPathDB" id="FungiDB:T552_02482"/>
<dbReference type="InterPro" id="IPR003604">
    <property type="entry name" value="Matrin/U1-like-C_Znf_C2H2"/>
</dbReference>
<comment type="subcellular location">
    <subcellularLocation>
        <location evidence="1">Nucleus</location>
    </subcellularLocation>
</comment>
<proteinExistence type="predicted"/>
<dbReference type="EMBL" id="LFVZ01000011">
    <property type="protein sequence ID" value="KTW26991.1"/>
    <property type="molecule type" value="Genomic_DNA"/>
</dbReference>
<comment type="caution">
    <text evidence="8">The sequence shown here is derived from an EMBL/GenBank/DDBJ whole genome shotgun (WGS) entry which is preliminary data.</text>
</comment>
<dbReference type="AlphaFoldDB" id="A0A0W4ZF46"/>
<dbReference type="GeneID" id="28937225"/>
<protein>
    <recommendedName>
        <fullName evidence="7">Matrin-type domain-containing protein</fullName>
    </recommendedName>
</protein>
<dbReference type="PROSITE" id="PS50171">
    <property type="entry name" value="ZF_MATRIN"/>
    <property type="match status" value="1"/>
</dbReference>
<dbReference type="GO" id="GO:0003723">
    <property type="term" value="F:RNA binding"/>
    <property type="evidence" value="ECO:0007669"/>
    <property type="project" value="TreeGrafter"/>
</dbReference>
<accession>A0A0W4ZF46</accession>
<evidence type="ECO:0000256" key="4">
    <source>
        <dbReference type="ARBA" id="ARBA00022833"/>
    </source>
</evidence>
<dbReference type="InterPro" id="IPR000690">
    <property type="entry name" value="Matrin/U1-C_Znf_C2H2"/>
</dbReference>
<dbReference type="InterPro" id="IPR013085">
    <property type="entry name" value="U1-CZ_Znf_C2H2"/>
</dbReference>
<evidence type="ECO:0000313" key="8">
    <source>
        <dbReference type="EMBL" id="KTW26991.1"/>
    </source>
</evidence>
<dbReference type="OrthoDB" id="191651at2759"/>
<evidence type="ECO:0000256" key="2">
    <source>
        <dbReference type="ARBA" id="ARBA00022723"/>
    </source>
</evidence>
<evidence type="ECO:0000256" key="5">
    <source>
        <dbReference type="ARBA" id="ARBA00023242"/>
    </source>
</evidence>
<dbReference type="PANTHER" id="PTHR13173:SF10">
    <property type="entry name" value="WW DOMAIN-BINDING PROTEIN 4"/>
    <property type="match status" value="1"/>
</dbReference>
<gene>
    <name evidence="8" type="ORF">T552_02482</name>
</gene>
<dbReference type="GO" id="GO:0071011">
    <property type="term" value="C:precatalytic spliceosome"/>
    <property type="evidence" value="ECO:0007669"/>
    <property type="project" value="TreeGrafter"/>
</dbReference>
<dbReference type="Gene3D" id="3.30.160.60">
    <property type="entry name" value="Classic Zinc Finger"/>
    <property type="match status" value="1"/>
</dbReference>
<organism evidence="8 9">
    <name type="scientific">Pneumocystis carinii (strain B80)</name>
    <name type="common">Rat pneumocystis pneumonia agent</name>
    <name type="synonym">Pneumocystis carinii f. sp. carinii</name>
    <dbReference type="NCBI Taxonomy" id="1408658"/>
    <lineage>
        <taxon>Eukaryota</taxon>
        <taxon>Fungi</taxon>
        <taxon>Dikarya</taxon>
        <taxon>Ascomycota</taxon>
        <taxon>Taphrinomycotina</taxon>
        <taxon>Pneumocystomycetes</taxon>
        <taxon>Pneumocystaceae</taxon>
        <taxon>Pneumocystis</taxon>
    </lineage>
</organism>
<keyword evidence="6" id="KW-0175">Coiled coil</keyword>
<evidence type="ECO:0000256" key="6">
    <source>
        <dbReference type="SAM" id="Coils"/>
    </source>
</evidence>
<dbReference type="GO" id="GO:0000398">
    <property type="term" value="P:mRNA splicing, via spliceosome"/>
    <property type="evidence" value="ECO:0007669"/>
    <property type="project" value="InterPro"/>
</dbReference>
<evidence type="ECO:0000313" key="9">
    <source>
        <dbReference type="Proteomes" id="UP000054454"/>
    </source>
</evidence>
<keyword evidence="3" id="KW-0863">Zinc-finger</keyword>
<feature type="coiled-coil region" evidence="6">
    <location>
        <begin position="40"/>
        <end position="71"/>
    </location>
</feature>
<feature type="domain" description="Matrin-type" evidence="7">
    <location>
        <begin position="11"/>
        <end position="42"/>
    </location>
</feature>
<dbReference type="SMART" id="SM00451">
    <property type="entry name" value="ZnF_U1"/>
    <property type="match status" value="1"/>
</dbReference>
<keyword evidence="4" id="KW-0862">Zinc</keyword>
<dbReference type="SUPFAM" id="SSF57667">
    <property type="entry name" value="beta-beta-alpha zinc fingers"/>
    <property type="match status" value="1"/>
</dbReference>
<dbReference type="Pfam" id="PF06220">
    <property type="entry name" value="zf-U1"/>
    <property type="match status" value="1"/>
</dbReference>
<evidence type="ECO:0000256" key="1">
    <source>
        <dbReference type="ARBA" id="ARBA00004123"/>
    </source>
</evidence>
<keyword evidence="9" id="KW-1185">Reference proteome</keyword>
<evidence type="ECO:0000259" key="7">
    <source>
        <dbReference type="PROSITE" id="PS50171"/>
    </source>
</evidence>
<dbReference type="Proteomes" id="UP000054454">
    <property type="component" value="Unassembled WGS sequence"/>
</dbReference>
<dbReference type="InterPro" id="IPR036236">
    <property type="entry name" value="Znf_C2H2_sf"/>
</dbReference>
<dbReference type="GO" id="GO:0008270">
    <property type="term" value="F:zinc ion binding"/>
    <property type="evidence" value="ECO:0007669"/>
    <property type="project" value="UniProtKB-KW"/>
</dbReference>
<keyword evidence="2" id="KW-0479">Metal-binding</keyword>
<evidence type="ECO:0000256" key="3">
    <source>
        <dbReference type="ARBA" id="ARBA00022771"/>
    </source>
</evidence>
<keyword evidence="5" id="KW-0539">Nucleus</keyword>
<name>A0A0W4ZF46_PNEC8</name>
<dbReference type="PANTHER" id="PTHR13173">
    <property type="entry name" value="WW DOMAIN BINDING PROTEIN 4"/>
    <property type="match status" value="1"/>
</dbReference>
<dbReference type="InterPro" id="IPR040023">
    <property type="entry name" value="WBP4"/>
</dbReference>
<dbReference type="RefSeq" id="XP_018225182.1">
    <property type="nucleotide sequence ID" value="XM_018371022.1"/>
</dbReference>
<sequence length="200" mass="23257">MTDVWKSVGNYWCKYCKTFVRNDTFTKKKHEASDRHKGSLKRFIRDLDRKKEKEEKEKKAIQRELDRISGVTGLSTRSIDEVSPKKIAKIPVKKAKSISHKPTTILPVDIKETIGIIGSWEIVQPSEKKEDQNETNDTFPLESISTISTSTVRLKEDYEDLRSFKIKEKSLPLEINEEINEEDTSDLFKKRKFGTNLYDT</sequence>
<reference evidence="9" key="1">
    <citation type="journal article" date="2016" name="Nat. Commun.">
        <title>Genome analysis of three Pneumocystis species reveals adaptation mechanisms to life exclusively in mammalian hosts.</title>
        <authorList>
            <person name="Ma L."/>
            <person name="Chen Z."/>
            <person name="Huang D.W."/>
            <person name="Kutty G."/>
            <person name="Ishihara M."/>
            <person name="Wang H."/>
            <person name="Abouelleil A."/>
            <person name="Bishop L."/>
            <person name="Davey E."/>
            <person name="Deng R."/>
            <person name="Deng X."/>
            <person name="Fan L."/>
            <person name="Fantoni G."/>
            <person name="Fitzgerald M."/>
            <person name="Gogineni E."/>
            <person name="Goldberg J.M."/>
            <person name="Handley G."/>
            <person name="Hu X."/>
            <person name="Huber C."/>
            <person name="Jiao X."/>
            <person name="Jones K."/>
            <person name="Levin J.Z."/>
            <person name="Liu Y."/>
            <person name="Macdonald P."/>
            <person name="Melnikov A."/>
            <person name="Raley C."/>
            <person name="Sassi M."/>
            <person name="Sherman B.T."/>
            <person name="Song X."/>
            <person name="Sykes S."/>
            <person name="Tran B."/>
            <person name="Walsh L."/>
            <person name="Xia Y."/>
            <person name="Yang J."/>
            <person name="Young S."/>
            <person name="Zeng Q."/>
            <person name="Zheng X."/>
            <person name="Stephens R."/>
            <person name="Nusbaum C."/>
            <person name="Birren B.W."/>
            <person name="Azadi P."/>
            <person name="Lempicki R.A."/>
            <person name="Cuomo C.A."/>
            <person name="Kovacs J.A."/>
        </authorList>
    </citation>
    <scope>NUCLEOTIDE SEQUENCE [LARGE SCALE GENOMIC DNA]</scope>
    <source>
        <strain evidence="9">B80</strain>
    </source>
</reference>